<dbReference type="EMBL" id="CAJVQB010023311">
    <property type="protein sequence ID" value="CAG8801553.1"/>
    <property type="molecule type" value="Genomic_DNA"/>
</dbReference>
<dbReference type="Proteomes" id="UP000789901">
    <property type="component" value="Unassembled WGS sequence"/>
</dbReference>
<organism evidence="1 2">
    <name type="scientific">Gigaspora margarita</name>
    <dbReference type="NCBI Taxonomy" id="4874"/>
    <lineage>
        <taxon>Eukaryota</taxon>
        <taxon>Fungi</taxon>
        <taxon>Fungi incertae sedis</taxon>
        <taxon>Mucoromycota</taxon>
        <taxon>Glomeromycotina</taxon>
        <taxon>Glomeromycetes</taxon>
        <taxon>Diversisporales</taxon>
        <taxon>Gigasporaceae</taxon>
        <taxon>Gigaspora</taxon>
    </lineage>
</organism>
<evidence type="ECO:0000313" key="2">
    <source>
        <dbReference type="Proteomes" id="UP000789901"/>
    </source>
</evidence>
<evidence type="ECO:0000313" key="1">
    <source>
        <dbReference type="EMBL" id="CAG8801553.1"/>
    </source>
</evidence>
<accession>A0ABN7VVG8</accession>
<name>A0ABN7VVG8_GIGMA</name>
<keyword evidence="2" id="KW-1185">Reference proteome</keyword>
<proteinExistence type="predicted"/>
<sequence length="60" mass="6814">MYSVETAAEIVLCQLAPTTNFQNRRKGSEYNAKLGLKIGEKLEEKWNGLYRVHEALENGT</sequence>
<gene>
    <name evidence="1" type="ORF">GMARGA_LOCUS23218</name>
</gene>
<comment type="caution">
    <text evidence="1">The sequence shown here is derived from an EMBL/GenBank/DDBJ whole genome shotgun (WGS) entry which is preliminary data.</text>
</comment>
<protein>
    <submittedName>
        <fullName evidence="1">12180_t:CDS:1</fullName>
    </submittedName>
</protein>
<reference evidence="1 2" key="1">
    <citation type="submission" date="2021-06" db="EMBL/GenBank/DDBJ databases">
        <authorList>
            <person name="Kallberg Y."/>
            <person name="Tangrot J."/>
            <person name="Rosling A."/>
        </authorList>
    </citation>
    <scope>NUCLEOTIDE SEQUENCE [LARGE SCALE GENOMIC DNA]</scope>
    <source>
        <strain evidence="1 2">120-4 pot B 10/14</strain>
    </source>
</reference>